<keyword evidence="3 11" id="KW-0813">Transport</keyword>
<evidence type="ECO:0000313" key="14">
    <source>
        <dbReference type="Proteomes" id="UP000009168"/>
    </source>
</evidence>
<evidence type="ECO:0000256" key="6">
    <source>
        <dbReference type="ARBA" id="ARBA00022792"/>
    </source>
</evidence>
<feature type="transmembrane region" description="Helical" evidence="12">
    <location>
        <begin position="102"/>
        <end position="123"/>
    </location>
</feature>
<keyword evidence="9 10" id="KW-0472">Membrane</keyword>
<evidence type="ECO:0000256" key="5">
    <source>
        <dbReference type="ARBA" id="ARBA00022737"/>
    </source>
</evidence>
<dbReference type="RefSeq" id="XP_001027399.2">
    <property type="nucleotide sequence ID" value="XM_001027399.2"/>
</dbReference>
<proteinExistence type="inferred from homology"/>
<dbReference type="eggNOG" id="KOG0761">
    <property type="taxonomic scope" value="Eukaryota"/>
</dbReference>
<dbReference type="OrthoDB" id="285628at2759"/>
<evidence type="ECO:0000256" key="10">
    <source>
        <dbReference type="PROSITE-ProRule" id="PRU00282"/>
    </source>
</evidence>
<organism evidence="13 14">
    <name type="scientific">Tetrahymena thermophila (strain SB210)</name>
    <dbReference type="NCBI Taxonomy" id="312017"/>
    <lineage>
        <taxon>Eukaryota</taxon>
        <taxon>Sar</taxon>
        <taxon>Alveolata</taxon>
        <taxon>Ciliophora</taxon>
        <taxon>Intramacronucleata</taxon>
        <taxon>Oligohymenophorea</taxon>
        <taxon>Hymenostomatida</taxon>
        <taxon>Tetrahymenina</taxon>
        <taxon>Tetrahymenidae</taxon>
        <taxon>Tetrahymena</taxon>
    </lineage>
</organism>
<evidence type="ECO:0000256" key="7">
    <source>
        <dbReference type="ARBA" id="ARBA00022989"/>
    </source>
</evidence>
<name>I7MMX4_TETTS</name>
<evidence type="ECO:0000256" key="12">
    <source>
        <dbReference type="SAM" id="Phobius"/>
    </source>
</evidence>
<dbReference type="Pfam" id="PF00153">
    <property type="entry name" value="Mito_carr"/>
    <property type="match status" value="2"/>
</dbReference>
<keyword evidence="8" id="KW-0496">Mitochondrion</keyword>
<feature type="transmembrane region" description="Helical" evidence="12">
    <location>
        <begin position="63"/>
        <end position="82"/>
    </location>
</feature>
<dbReference type="Proteomes" id="UP000009168">
    <property type="component" value="Unassembled WGS sequence"/>
</dbReference>
<comment type="similarity">
    <text evidence="2 11">Belongs to the mitochondrial carrier (TC 2.A.29) family.</text>
</comment>
<dbReference type="KEGG" id="tet:TTHERM_00646900"/>
<dbReference type="InterPro" id="IPR018108">
    <property type="entry name" value="MCP_transmembrane"/>
</dbReference>
<gene>
    <name evidence="13" type="ORF">TTHERM_00646900</name>
</gene>
<feature type="repeat" description="Solcar" evidence="10">
    <location>
        <begin position="6"/>
        <end position="88"/>
    </location>
</feature>
<evidence type="ECO:0000256" key="2">
    <source>
        <dbReference type="ARBA" id="ARBA00006375"/>
    </source>
</evidence>
<dbReference type="Gene3D" id="1.50.40.10">
    <property type="entry name" value="Mitochondrial carrier domain"/>
    <property type="match status" value="1"/>
</dbReference>
<comment type="subcellular location">
    <subcellularLocation>
        <location evidence="1">Mitochondrion inner membrane</location>
        <topology evidence="1">Multi-pass membrane protein</topology>
    </subcellularLocation>
</comment>
<keyword evidence="6" id="KW-0999">Mitochondrion inner membrane</keyword>
<dbReference type="GeneID" id="7833602"/>
<reference evidence="14" key="1">
    <citation type="journal article" date="2006" name="PLoS Biol.">
        <title>Macronuclear genome sequence of the ciliate Tetrahymena thermophila, a model eukaryote.</title>
        <authorList>
            <person name="Eisen J.A."/>
            <person name="Coyne R.S."/>
            <person name="Wu M."/>
            <person name="Wu D."/>
            <person name="Thiagarajan M."/>
            <person name="Wortman J.R."/>
            <person name="Badger J.H."/>
            <person name="Ren Q."/>
            <person name="Amedeo P."/>
            <person name="Jones K.M."/>
            <person name="Tallon L.J."/>
            <person name="Delcher A.L."/>
            <person name="Salzberg S.L."/>
            <person name="Silva J.C."/>
            <person name="Haas B.J."/>
            <person name="Majoros W.H."/>
            <person name="Farzad M."/>
            <person name="Carlton J.M."/>
            <person name="Smith R.K. Jr."/>
            <person name="Garg J."/>
            <person name="Pearlman R.E."/>
            <person name="Karrer K.M."/>
            <person name="Sun L."/>
            <person name="Manning G."/>
            <person name="Elde N.C."/>
            <person name="Turkewitz A.P."/>
            <person name="Asai D.J."/>
            <person name="Wilkes D.E."/>
            <person name="Wang Y."/>
            <person name="Cai H."/>
            <person name="Collins K."/>
            <person name="Stewart B.A."/>
            <person name="Lee S.R."/>
            <person name="Wilamowska K."/>
            <person name="Weinberg Z."/>
            <person name="Ruzzo W.L."/>
            <person name="Wloga D."/>
            <person name="Gaertig J."/>
            <person name="Frankel J."/>
            <person name="Tsao C.-C."/>
            <person name="Gorovsky M.A."/>
            <person name="Keeling P.J."/>
            <person name="Waller R.F."/>
            <person name="Patron N.J."/>
            <person name="Cherry J.M."/>
            <person name="Stover N.A."/>
            <person name="Krieger C.J."/>
            <person name="del Toro C."/>
            <person name="Ryder H.F."/>
            <person name="Williamson S.C."/>
            <person name="Barbeau R.A."/>
            <person name="Hamilton E.P."/>
            <person name="Orias E."/>
        </authorList>
    </citation>
    <scope>NUCLEOTIDE SEQUENCE [LARGE SCALE GENOMIC DNA]</scope>
    <source>
        <strain evidence="14">SB210</strain>
    </source>
</reference>
<evidence type="ECO:0000256" key="11">
    <source>
        <dbReference type="RuleBase" id="RU000488"/>
    </source>
</evidence>
<evidence type="ECO:0000256" key="9">
    <source>
        <dbReference type="ARBA" id="ARBA00023136"/>
    </source>
</evidence>
<dbReference type="InterPro" id="IPR023395">
    <property type="entry name" value="MCP_dom_sf"/>
</dbReference>
<dbReference type="PROSITE" id="PS50920">
    <property type="entry name" value="SOLCAR"/>
    <property type="match status" value="2"/>
</dbReference>
<feature type="repeat" description="Solcar" evidence="10">
    <location>
        <begin position="184"/>
        <end position="270"/>
    </location>
</feature>
<dbReference type="SUPFAM" id="SSF103506">
    <property type="entry name" value="Mitochondrial carrier"/>
    <property type="match status" value="1"/>
</dbReference>
<dbReference type="PANTHER" id="PTHR45760:SF2">
    <property type="entry name" value="FI19922P1-RELATED"/>
    <property type="match status" value="1"/>
</dbReference>
<keyword evidence="14" id="KW-1185">Reference proteome</keyword>
<dbReference type="GO" id="GO:0005743">
    <property type="term" value="C:mitochondrial inner membrane"/>
    <property type="evidence" value="ECO:0007669"/>
    <property type="project" value="UniProtKB-SubCell"/>
</dbReference>
<protein>
    <submittedName>
        <fullName evidence="13">Carrier protein</fullName>
    </submittedName>
</protein>
<keyword evidence="4 10" id="KW-0812">Transmembrane</keyword>
<evidence type="ECO:0000256" key="4">
    <source>
        <dbReference type="ARBA" id="ARBA00022692"/>
    </source>
</evidence>
<dbReference type="InterPro" id="IPR045315">
    <property type="entry name" value="Mtm1-like"/>
</dbReference>
<dbReference type="EMBL" id="GG662245">
    <property type="protein sequence ID" value="EAS07157.2"/>
    <property type="molecule type" value="Genomic_DNA"/>
</dbReference>
<evidence type="ECO:0000256" key="8">
    <source>
        <dbReference type="ARBA" id="ARBA00023128"/>
    </source>
</evidence>
<dbReference type="GO" id="GO:1990542">
    <property type="term" value="P:mitochondrial transmembrane transport"/>
    <property type="evidence" value="ECO:0007669"/>
    <property type="project" value="InterPro"/>
</dbReference>
<keyword evidence="5" id="KW-0677">Repeat</keyword>
<dbReference type="PANTHER" id="PTHR45760">
    <property type="entry name" value="FI19922P1-RELATED"/>
    <property type="match status" value="1"/>
</dbReference>
<keyword evidence="7 12" id="KW-1133">Transmembrane helix</keyword>
<evidence type="ECO:0000256" key="3">
    <source>
        <dbReference type="ARBA" id="ARBA00022448"/>
    </source>
</evidence>
<accession>I7MMX4</accession>
<evidence type="ECO:0000313" key="13">
    <source>
        <dbReference type="EMBL" id="EAS07157.2"/>
    </source>
</evidence>
<sequence length="279" mass="32560">MTSRKESKTIAAISSTLCSISSSLVTHPFQVVKIRQQSENQGKFLRLAFEVYKKEGLMTFYNGFSYAIATNGLSLGVYLYLYDSCKLMLLERYKGFHDEHKVIFPLITSGITRFITSSLFFPFECFKTVKQSMHGFSWVHFYQMFRQQGLKAYWITLQRDILATQIYWVFAENFKIFLSDRDVPDFYKNLLIGGVSGLLGAFITLPLDVIKTQKQTHLENSNKSYFQISKDIYQKNKGIKGFFLGYQARMLRVSTYGAVLMTTYEYFYKQIFTLYHSYD</sequence>
<dbReference type="InParanoid" id="I7MMX4"/>
<dbReference type="AlphaFoldDB" id="I7MMX4"/>
<evidence type="ECO:0000256" key="1">
    <source>
        <dbReference type="ARBA" id="ARBA00004448"/>
    </source>
</evidence>